<name>A0A8S5SFZ3_9CAUD</name>
<evidence type="ECO:0000313" key="1">
    <source>
        <dbReference type="EMBL" id="DAF49878.1"/>
    </source>
</evidence>
<sequence length="116" mass="12980">MSDICFEGLKILVMVAVLVLTRYVLPWVKSKADSEKLNLVAQWAYKAVLMAQQTMKATDGKEKKAIVTQFLKELLQEKNIALSDTQIEILIEAAVKQMKIQENAGIVIEATDDVEV</sequence>
<dbReference type="NCBIfam" id="TIGR01673">
    <property type="entry name" value="holin_LLH"/>
    <property type="match status" value="1"/>
</dbReference>
<reference evidence="1" key="1">
    <citation type="journal article" date="2021" name="Proc. Natl. Acad. Sci. U.S.A.">
        <title>A Catalog of Tens of Thousands of Viruses from Human Metagenomes Reveals Hidden Associations with Chronic Diseases.</title>
        <authorList>
            <person name="Tisza M.J."/>
            <person name="Buck C.B."/>
        </authorList>
    </citation>
    <scope>NUCLEOTIDE SEQUENCE</scope>
    <source>
        <strain evidence="1">CtHMa1</strain>
    </source>
</reference>
<dbReference type="InterPro" id="IPR010026">
    <property type="entry name" value="Phage_holin_LL-H"/>
</dbReference>
<protein>
    <submittedName>
        <fullName evidence="1">Holin</fullName>
    </submittedName>
</protein>
<dbReference type="EMBL" id="BK032590">
    <property type="protein sequence ID" value="DAF49878.1"/>
    <property type="molecule type" value="Genomic_DNA"/>
</dbReference>
<dbReference type="Pfam" id="PF09682">
    <property type="entry name" value="Phage_holin_6_1"/>
    <property type="match status" value="1"/>
</dbReference>
<accession>A0A8S5SFZ3</accession>
<proteinExistence type="predicted"/>
<organism evidence="1">
    <name type="scientific">Myoviridae sp. ctHMa1</name>
    <dbReference type="NCBI Taxonomy" id="2827671"/>
    <lineage>
        <taxon>Viruses</taxon>
        <taxon>Duplodnaviria</taxon>
        <taxon>Heunggongvirae</taxon>
        <taxon>Uroviricota</taxon>
        <taxon>Caudoviricetes</taxon>
    </lineage>
</organism>